<evidence type="ECO:0000313" key="1">
    <source>
        <dbReference type="EMBL" id="GAT61539.1"/>
    </source>
</evidence>
<dbReference type="InterPro" id="IPR046350">
    <property type="entry name" value="Cystatin_sf"/>
</dbReference>
<comment type="caution">
    <text evidence="1">The sequence shown here is derived from an EMBL/GenBank/DDBJ whole genome shotgun (WGS) entry which is preliminary data.</text>
</comment>
<keyword evidence="2" id="KW-1185">Reference proteome</keyword>
<organism evidence="1 2">
    <name type="scientific">Paludibacter jiangxiensis</name>
    <dbReference type="NCBI Taxonomy" id="681398"/>
    <lineage>
        <taxon>Bacteria</taxon>
        <taxon>Pseudomonadati</taxon>
        <taxon>Bacteroidota</taxon>
        <taxon>Bacteroidia</taxon>
        <taxon>Bacteroidales</taxon>
        <taxon>Paludibacteraceae</taxon>
        <taxon>Paludibacter</taxon>
    </lineage>
</organism>
<dbReference type="EMBL" id="BDCR01000001">
    <property type="protein sequence ID" value="GAT61539.1"/>
    <property type="molecule type" value="Genomic_DNA"/>
</dbReference>
<gene>
    <name evidence="1" type="ORF">PJIAN_1119</name>
</gene>
<dbReference type="SUPFAM" id="SSF54403">
    <property type="entry name" value="Cystatin/monellin"/>
    <property type="match status" value="1"/>
</dbReference>
<dbReference type="Proteomes" id="UP000076586">
    <property type="component" value="Unassembled WGS sequence"/>
</dbReference>
<evidence type="ECO:0000313" key="2">
    <source>
        <dbReference type="Proteomes" id="UP000076586"/>
    </source>
</evidence>
<dbReference type="AlphaFoldDB" id="A0A170Y5R7"/>
<name>A0A170Y5R7_9BACT</name>
<sequence>METGRTGGWTPYSTTISKEAMDLFNKTKPIGVNYTPLAVATQVVNGTNYRFFCNAHVVYPDAPNDAVITQIYQPLNGEAHITSITKV</sequence>
<protein>
    <submittedName>
        <fullName evidence="1">Uncharacterized protein</fullName>
    </submittedName>
</protein>
<reference evidence="2" key="1">
    <citation type="submission" date="2016-04" db="EMBL/GenBank/DDBJ databases">
        <title>Draft genome sequence of Paludibacter jiangxiensis strain NM7.</title>
        <authorList>
            <person name="Qiu Y."/>
            <person name="Matsuura N."/>
            <person name="Ohashi A."/>
            <person name="Tourlousse M.D."/>
            <person name="Sekiguchi Y."/>
        </authorList>
    </citation>
    <scope>NUCLEOTIDE SEQUENCE [LARGE SCALE GENOMIC DNA]</scope>
    <source>
        <strain evidence="2">NM7</strain>
    </source>
</reference>
<proteinExistence type="predicted"/>
<dbReference type="RefSeq" id="WP_068701097.1">
    <property type="nucleotide sequence ID" value="NZ_BDCR01000001.1"/>
</dbReference>
<dbReference type="Gene3D" id="3.10.450.10">
    <property type="match status" value="1"/>
</dbReference>
<reference evidence="2" key="2">
    <citation type="journal article" date="2017" name="Genome Announc.">
        <title>Draft genome sequence of Paludibacter jiangxiensis NM7(T), a propionate-producing fermentative bacterium.</title>
        <authorList>
            <person name="Qiu Y.-L."/>
            <person name="Tourlousse D.M."/>
            <person name="Matsuura N."/>
            <person name="Ohashi A."/>
            <person name="Sekiguchi Y."/>
        </authorList>
    </citation>
    <scope>NUCLEOTIDE SEQUENCE [LARGE SCALE GENOMIC DNA]</scope>
    <source>
        <strain evidence="2">NM7</strain>
    </source>
</reference>
<accession>A0A170Y5R7</accession>
<dbReference type="OrthoDB" id="2051973at2"/>